<gene>
    <name evidence="2" type="ORF">Y1Q_0008422</name>
</gene>
<sequence>MPDPRDNATYKVPGTFPMPPCSPLHQEPMAPQEFAYDMGPSLECLNDTCLLGVLPGHSYRVRYVLYNHAMAQVAITNWSQPFETRGLPQSFHDIDPSPGGHSGGMVVLTVLLSLSVVLLLTAMGLTFLWGHP</sequence>
<dbReference type="GO" id="GO:0016020">
    <property type="term" value="C:membrane"/>
    <property type="evidence" value="ECO:0007669"/>
    <property type="project" value="TreeGrafter"/>
</dbReference>
<name>A0A151NK13_ALLMI</name>
<dbReference type="InterPro" id="IPR024831">
    <property type="entry name" value="Uroplakin-3"/>
</dbReference>
<dbReference type="EMBL" id="AKHW03002822">
    <property type="protein sequence ID" value="KYO37146.1"/>
    <property type="molecule type" value="Genomic_DNA"/>
</dbReference>
<evidence type="ECO:0000313" key="3">
    <source>
        <dbReference type="Proteomes" id="UP000050525"/>
    </source>
</evidence>
<keyword evidence="1" id="KW-0812">Transmembrane</keyword>
<feature type="transmembrane region" description="Helical" evidence="1">
    <location>
        <begin position="106"/>
        <end position="129"/>
    </location>
</feature>
<proteinExistence type="predicted"/>
<dbReference type="Proteomes" id="UP000050525">
    <property type="component" value="Unassembled WGS sequence"/>
</dbReference>
<keyword evidence="3" id="KW-1185">Reference proteome</keyword>
<organism evidence="2 3">
    <name type="scientific">Alligator mississippiensis</name>
    <name type="common">American alligator</name>
    <dbReference type="NCBI Taxonomy" id="8496"/>
    <lineage>
        <taxon>Eukaryota</taxon>
        <taxon>Metazoa</taxon>
        <taxon>Chordata</taxon>
        <taxon>Craniata</taxon>
        <taxon>Vertebrata</taxon>
        <taxon>Euteleostomi</taxon>
        <taxon>Archelosauria</taxon>
        <taxon>Archosauria</taxon>
        <taxon>Crocodylia</taxon>
        <taxon>Alligatoridae</taxon>
        <taxon>Alligatorinae</taxon>
        <taxon>Alligator</taxon>
    </lineage>
</organism>
<evidence type="ECO:0000313" key="2">
    <source>
        <dbReference type="EMBL" id="KYO37146.1"/>
    </source>
</evidence>
<reference evidence="2 3" key="1">
    <citation type="journal article" date="2012" name="Genome Biol.">
        <title>Sequencing three crocodilian genomes to illuminate the evolution of archosaurs and amniotes.</title>
        <authorList>
            <person name="St John J.A."/>
            <person name="Braun E.L."/>
            <person name="Isberg S.R."/>
            <person name="Miles L.G."/>
            <person name="Chong A.Y."/>
            <person name="Gongora J."/>
            <person name="Dalzell P."/>
            <person name="Moran C."/>
            <person name="Bed'hom B."/>
            <person name="Abzhanov A."/>
            <person name="Burgess S.C."/>
            <person name="Cooksey A.M."/>
            <person name="Castoe T.A."/>
            <person name="Crawford N.G."/>
            <person name="Densmore L.D."/>
            <person name="Drew J.C."/>
            <person name="Edwards S.V."/>
            <person name="Faircloth B.C."/>
            <person name="Fujita M.K."/>
            <person name="Greenwold M.J."/>
            <person name="Hoffmann F.G."/>
            <person name="Howard J.M."/>
            <person name="Iguchi T."/>
            <person name="Janes D.E."/>
            <person name="Khan S.Y."/>
            <person name="Kohno S."/>
            <person name="de Koning A.J."/>
            <person name="Lance S.L."/>
            <person name="McCarthy F.M."/>
            <person name="McCormack J.E."/>
            <person name="Merchant M.E."/>
            <person name="Peterson D.G."/>
            <person name="Pollock D.D."/>
            <person name="Pourmand N."/>
            <person name="Raney B.J."/>
            <person name="Roessler K.A."/>
            <person name="Sanford J.R."/>
            <person name="Sawyer R.H."/>
            <person name="Schmidt C.J."/>
            <person name="Triplett E.W."/>
            <person name="Tuberville T.D."/>
            <person name="Venegas-Anaya M."/>
            <person name="Howard J.T."/>
            <person name="Jarvis E.D."/>
            <person name="Guillette L.J.Jr."/>
            <person name="Glenn T.C."/>
            <person name="Green R.E."/>
            <person name="Ray D.A."/>
        </authorList>
    </citation>
    <scope>NUCLEOTIDE SEQUENCE [LARGE SCALE GENOMIC DNA]</scope>
    <source>
        <strain evidence="2">KSC_2009_1</strain>
    </source>
</reference>
<keyword evidence="1" id="KW-1133">Transmembrane helix</keyword>
<dbReference type="PANTHER" id="PTHR15446">
    <property type="entry name" value="UROPLAKIN III"/>
    <property type="match status" value="1"/>
</dbReference>
<protein>
    <submittedName>
        <fullName evidence="2">Uncharacterized protein</fullName>
    </submittedName>
</protein>
<dbReference type="STRING" id="8496.A0A151NK13"/>
<comment type="caution">
    <text evidence="2">The sequence shown here is derived from an EMBL/GenBank/DDBJ whole genome shotgun (WGS) entry which is preliminary data.</text>
</comment>
<dbReference type="AlphaFoldDB" id="A0A151NK13"/>
<keyword evidence="1" id="KW-0472">Membrane</keyword>
<accession>A0A151NK13</accession>
<evidence type="ECO:0000256" key="1">
    <source>
        <dbReference type="SAM" id="Phobius"/>
    </source>
</evidence>